<dbReference type="RefSeq" id="WP_009184946.1">
    <property type="nucleotide sequence ID" value="NZ_AMGM01000025.1"/>
</dbReference>
<evidence type="ECO:0000313" key="8">
    <source>
        <dbReference type="EMBL" id="EKB49430.1"/>
    </source>
</evidence>
<dbReference type="InterPro" id="IPR033985">
    <property type="entry name" value="SusD-like_N"/>
</dbReference>
<dbReference type="Proteomes" id="UP000004478">
    <property type="component" value="Unassembled WGS sequence"/>
</dbReference>
<comment type="caution">
    <text evidence="8">The sequence shown here is derived from an EMBL/GenBank/DDBJ whole genome shotgun (WGS) entry which is preliminary data.</text>
</comment>
<dbReference type="InterPro" id="IPR012944">
    <property type="entry name" value="SusD_RagB_dom"/>
</dbReference>
<dbReference type="Gene3D" id="1.25.40.390">
    <property type="match status" value="1"/>
</dbReference>
<gene>
    <name evidence="8" type="ORF">B879_01916</name>
</gene>
<accession>K1KZ24</accession>
<keyword evidence="4" id="KW-0472">Membrane</keyword>
<dbReference type="OrthoDB" id="621570at2"/>
<comment type="subcellular location">
    <subcellularLocation>
        <location evidence="1">Cell outer membrane</location>
    </subcellularLocation>
</comment>
<feature type="domain" description="RagB/SusD" evidence="6">
    <location>
        <begin position="387"/>
        <end position="509"/>
    </location>
</feature>
<keyword evidence="3" id="KW-0732">Signal</keyword>
<dbReference type="AlphaFoldDB" id="K1KZ24"/>
<evidence type="ECO:0000256" key="3">
    <source>
        <dbReference type="ARBA" id="ARBA00022729"/>
    </source>
</evidence>
<evidence type="ECO:0000259" key="7">
    <source>
        <dbReference type="Pfam" id="PF14322"/>
    </source>
</evidence>
<keyword evidence="5" id="KW-0998">Cell outer membrane</keyword>
<protein>
    <submittedName>
        <fullName evidence="8">SusD family protein</fullName>
    </submittedName>
</protein>
<name>K1KZ24_CECL9</name>
<keyword evidence="9" id="KW-1185">Reference proteome</keyword>
<dbReference type="Pfam" id="PF14322">
    <property type="entry name" value="SusD-like_3"/>
    <property type="match status" value="1"/>
</dbReference>
<sequence>MDKINLFKSTVLFLIFVSAVFLNSCSLDVEPRFNSNLEDVLNSPAGIESALNSIYGNLRSLEHYGRDMFAKSDALADGVRAIGNSGRLVAENNNQVNAHFSPAFWQKSYAAIGELNLILDQLEAGVEGATDAHLRQWEGEARFLRALYYFDLVKVYAYIPTAIYQPGVVDQGGIPMPLLAVRIADVAFLNEFPRASIQQVYIQITNDLIRSANILRNSGRRGVQYASDGAALALLSRVALYAGNWQLAADSANAALLSGVGQLLSGQEYVDGWATPVHPESFFEVRVQTPEESLGVNLSLQGTYNTLLDLENKNIRGGWGDLIPSLKVTGFFGLTPQQTGNPASDNNNWDVTRNEDIRSKLFTTGNDQKFARRQIESIKFMGKNGFAYGDNIPVIRASEMVLNRAEALFQLGRDAEALESLNQFKVSRGLDRVELFRQEILDEILEERFKEFAFEGQRFFDLKRYGLAIDKRSYLGPNAIVPFEDFRILAPIPTREVENNRNLNQNRGY</sequence>
<evidence type="ECO:0000256" key="4">
    <source>
        <dbReference type="ARBA" id="ARBA00023136"/>
    </source>
</evidence>
<evidence type="ECO:0000313" key="9">
    <source>
        <dbReference type="Proteomes" id="UP000004478"/>
    </source>
</evidence>
<evidence type="ECO:0000256" key="5">
    <source>
        <dbReference type="ARBA" id="ARBA00023237"/>
    </source>
</evidence>
<evidence type="ECO:0000259" key="6">
    <source>
        <dbReference type="Pfam" id="PF07980"/>
    </source>
</evidence>
<dbReference type="InterPro" id="IPR011990">
    <property type="entry name" value="TPR-like_helical_dom_sf"/>
</dbReference>
<feature type="domain" description="SusD-like N-terminal" evidence="7">
    <location>
        <begin position="27"/>
        <end position="240"/>
    </location>
</feature>
<reference evidence="8 9" key="1">
    <citation type="journal article" date="2012" name="J. Bacteriol.">
        <title>Draft Genome Sequence of Cecembia lonarensis Strain LW9T, Isolated from Lonar Lake, a Haloalkaline Lake in India.</title>
        <authorList>
            <person name="Shivaji S."/>
            <person name="Ara S."/>
            <person name="Singh A."/>
            <person name="Pinnaka A.K."/>
        </authorList>
    </citation>
    <scope>NUCLEOTIDE SEQUENCE [LARGE SCALE GENOMIC DNA]</scope>
    <source>
        <strain evidence="8 9">LW9</strain>
    </source>
</reference>
<evidence type="ECO:0000256" key="1">
    <source>
        <dbReference type="ARBA" id="ARBA00004442"/>
    </source>
</evidence>
<proteinExistence type="inferred from homology"/>
<dbReference type="GO" id="GO:0009279">
    <property type="term" value="C:cell outer membrane"/>
    <property type="evidence" value="ECO:0007669"/>
    <property type="project" value="UniProtKB-SubCell"/>
</dbReference>
<dbReference type="EMBL" id="AMGM01000025">
    <property type="protein sequence ID" value="EKB49430.1"/>
    <property type="molecule type" value="Genomic_DNA"/>
</dbReference>
<comment type="similarity">
    <text evidence="2">Belongs to the SusD family.</text>
</comment>
<organism evidence="8 9">
    <name type="scientific">Cecembia lonarensis (strain CCUG 58316 / KCTC 22772 / LW9)</name>
    <dbReference type="NCBI Taxonomy" id="1225176"/>
    <lineage>
        <taxon>Bacteria</taxon>
        <taxon>Pseudomonadati</taxon>
        <taxon>Bacteroidota</taxon>
        <taxon>Cytophagia</taxon>
        <taxon>Cytophagales</taxon>
        <taxon>Cyclobacteriaceae</taxon>
        <taxon>Cecembia</taxon>
    </lineage>
</organism>
<dbReference type="Pfam" id="PF07980">
    <property type="entry name" value="SusD_RagB"/>
    <property type="match status" value="1"/>
</dbReference>
<evidence type="ECO:0000256" key="2">
    <source>
        <dbReference type="ARBA" id="ARBA00006275"/>
    </source>
</evidence>
<dbReference type="SUPFAM" id="SSF48452">
    <property type="entry name" value="TPR-like"/>
    <property type="match status" value="1"/>
</dbReference>